<accession>F2BFE2</accession>
<protein>
    <submittedName>
        <fullName evidence="1">Uncharacterized protein</fullName>
    </submittedName>
</protein>
<organism evidence="1 2">
    <name type="scientific">Neisseria bacilliformis ATCC BAA-1200</name>
    <dbReference type="NCBI Taxonomy" id="888742"/>
    <lineage>
        <taxon>Bacteria</taxon>
        <taxon>Pseudomonadati</taxon>
        <taxon>Pseudomonadota</taxon>
        <taxon>Betaproteobacteria</taxon>
        <taxon>Neisseriales</taxon>
        <taxon>Neisseriaceae</taxon>
        <taxon>Neisseria</taxon>
    </lineage>
</organism>
<dbReference type="RefSeq" id="WP_007343454.1">
    <property type="nucleotide sequence ID" value="NZ_GL878494.1"/>
</dbReference>
<dbReference type="HOGENOM" id="CLU_3155222_0_0_4"/>
<reference evidence="1 2" key="1">
    <citation type="submission" date="2011-02" db="EMBL/GenBank/DDBJ databases">
        <authorList>
            <person name="Muzny D."/>
            <person name="Qin X."/>
            <person name="Deng J."/>
            <person name="Jiang H."/>
            <person name="Liu Y."/>
            <person name="Qu J."/>
            <person name="Song X.-Z."/>
            <person name="Zhang L."/>
            <person name="Thornton R."/>
            <person name="Coyle M."/>
            <person name="Francisco L."/>
            <person name="Jackson L."/>
            <person name="Javaid M."/>
            <person name="Korchina V."/>
            <person name="Kovar C."/>
            <person name="Mata R."/>
            <person name="Mathew T."/>
            <person name="Ngo R."/>
            <person name="Nguyen L."/>
            <person name="Nguyen N."/>
            <person name="Okwuonu G."/>
            <person name="Ongeri F."/>
            <person name="Pham C."/>
            <person name="Simmons D."/>
            <person name="Wilczek-Boney K."/>
            <person name="Hale W."/>
            <person name="Jakkamsetti A."/>
            <person name="Pham P."/>
            <person name="Ruth R."/>
            <person name="San Lucas F."/>
            <person name="Warren J."/>
            <person name="Zhang J."/>
            <person name="Zhao Z."/>
            <person name="Zhou C."/>
            <person name="Zhu D."/>
            <person name="Lee S."/>
            <person name="Bess C."/>
            <person name="Blankenburg K."/>
            <person name="Forbes L."/>
            <person name="Fu Q."/>
            <person name="Gubbala S."/>
            <person name="Hirani K."/>
            <person name="Jayaseelan J.C."/>
            <person name="Lara F."/>
            <person name="Munidasa M."/>
            <person name="Palculict T."/>
            <person name="Patil S."/>
            <person name="Pu L.-L."/>
            <person name="Saada N."/>
            <person name="Tang L."/>
            <person name="Weissenberger G."/>
            <person name="Zhu Y."/>
            <person name="Hemphill L."/>
            <person name="Shang Y."/>
            <person name="Youmans B."/>
            <person name="Ayvaz T."/>
            <person name="Ross M."/>
            <person name="Santibanez J."/>
            <person name="Aqrawi P."/>
            <person name="Gross S."/>
            <person name="Joshi V."/>
            <person name="Fowler G."/>
            <person name="Nazareth L."/>
            <person name="Reid J."/>
            <person name="Worley K."/>
            <person name="Petrosino J."/>
            <person name="Highlander S."/>
            <person name="Gibbs R."/>
        </authorList>
    </citation>
    <scope>NUCLEOTIDE SEQUENCE [LARGE SCALE GENOMIC DNA]</scope>
    <source>
        <strain evidence="1 2">ATCC BAA-1200</strain>
    </source>
</reference>
<comment type="caution">
    <text evidence="1">The sequence shown here is derived from an EMBL/GenBank/DDBJ whole genome shotgun (WGS) entry which is preliminary data.</text>
</comment>
<name>F2BFE2_9NEIS</name>
<evidence type="ECO:0000313" key="1">
    <source>
        <dbReference type="EMBL" id="EGF09014.1"/>
    </source>
</evidence>
<keyword evidence="2" id="KW-1185">Reference proteome</keyword>
<dbReference type="Proteomes" id="UP000004105">
    <property type="component" value="Unassembled WGS sequence"/>
</dbReference>
<proteinExistence type="predicted"/>
<dbReference type="EMBL" id="AFAY01000048">
    <property type="protein sequence ID" value="EGF09014.1"/>
    <property type="molecule type" value="Genomic_DNA"/>
</dbReference>
<dbReference type="AlphaFoldDB" id="F2BFE2"/>
<sequence>MGDTLCNGFGMGKQSRGRLKTLKTGFSDGLLFQTYGARQCLFQTMGAG</sequence>
<evidence type="ECO:0000313" key="2">
    <source>
        <dbReference type="Proteomes" id="UP000004105"/>
    </source>
</evidence>
<gene>
    <name evidence="1" type="ORF">HMPREF9123_2449</name>
</gene>